<dbReference type="Pfam" id="PF07030">
    <property type="entry name" value="Phage_Mu_Gp36"/>
    <property type="match status" value="1"/>
</dbReference>
<dbReference type="EMBL" id="VZAP01000015">
    <property type="protein sequence ID" value="MQO91321.1"/>
    <property type="molecule type" value="Genomic_DNA"/>
</dbReference>
<evidence type="ECO:0000313" key="5">
    <source>
        <dbReference type="Proteomes" id="UP000286211"/>
    </source>
</evidence>
<reference evidence="3" key="3">
    <citation type="submission" date="2022-12" db="EMBL/GenBank/DDBJ databases">
        <title>Distinct polysaccharide growth profiles of human intestinal Prevotella copri isolates.</title>
        <authorList>
            <person name="Fehlner-Peach H."/>
            <person name="Magnabosco C."/>
            <person name="Raghavan V."/>
            <person name="Scher J.U."/>
            <person name="Tett A."/>
            <person name="Cox L.M."/>
            <person name="Gottsegen C."/>
            <person name="Watters A."/>
            <person name="Wiltshire- Gordon J.D."/>
            <person name="Segata N."/>
            <person name="Bonneau R."/>
            <person name="Littman D.R."/>
        </authorList>
    </citation>
    <scope>NUCLEOTIDE SEQUENCE</scope>
    <source>
        <strain evidence="3">IAU3127</strain>
    </source>
</reference>
<evidence type="ECO:0000313" key="7">
    <source>
        <dbReference type="Proteomes" id="UP000421283"/>
    </source>
</evidence>
<evidence type="ECO:0000256" key="1">
    <source>
        <dbReference type="SAM" id="MobiDB-lite"/>
    </source>
</evidence>
<evidence type="ECO:0000313" key="6">
    <source>
        <dbReference type="Proteomes" id="UP000420707"/>
    </source>
</evidence>
<dbReference type="EMBL" id="QRNB01000001">
    <property type="protein sequence ID" value="RHK13164.1"/>
    <property type="molecule type" value="Genomic_DNA"/>
</dbReference>
<reference evidence="6 7" key="2">
    <citation type="submission" date="2019-09" db="EMBL/GenBank/DDBJ databases">
        <title>Distinct polysaccharide growth profiles of human intestinal Prevotella copri isolates.</title>
        <authorList>
            <person name="Fehlner-Peach H."/>
            <person name="Magnabosco C."/>
            <person name="Raghavan V."/>
            <person name="Scher J.U."/>
            <person name="Tett A."/>
            <person name="Cox L.M."/>
            <person name="Gottsegen C."/>
            <person name="Watters A."/>
            <person name="Wiltshire- Gordon J.D."/>
            <person name="Segata N."/>
            <person name="Bonneau R."/>
            <person name="Littman D.R."/>
        </authorList>
    </citation>
    <scope>NUCLEOTIDE SEQUENCE [LARGE SCALE GENOMIC DNA]</scope>
    <source>
        <strain evidence="6">iAP146</strain>
        <strain evidence="2">IAP146</strain>
        <strain evidence="7">iAU3127</strain>
    </source>
</reference>
<dbReference type="AlphaFoldDB" id="A0A3R6K1M8"/>
<reference evidence="4 5" key="1">
    <citation type="submission" date="2018-08" db="EMBL/GenBank/DDBJ databases">
        <title>A genome reference for cultivated species of the human gut microbiota.</title>
        <authorList>
            <person name="Zou Y."/>
            <person name="Xue W."/>
            <person name="Luo G."/>
        </authorList>
    </citation>
    <scope>NUCLEOTIDE SEQUENCE [LARGE SCALE GENOMIC DNA]</scope>
    <source>
        <strain evidence="4 5">AF46-2NS</strain>
    </source>
</reference>
<comment type="caution">
    <text evidence="4">The sequence shown here is derived from an EMBL/GenBank/DDBJ whole genome shotgun (WGS) entry which is preliminary data.</text>
</comment>
<name>A0A3R6K1M8_9BACT</name>
<dbReference type="EMBL" id="VZCR01000063">
    <property type="protein sequence ID" value="MQN32350.1"/>
    <property type="molecule type" value="Genomic_DNA"/>
</dbReference>
<accession>A0A3R6K1M8</accession>
<evidence type="ECO:0000313" key="4">
    <source>
        <dbReference type="EMBL" id="RHK13164.1"/>
    </source>
</evidence>
<gene>
    <name evidence="4" type="ORF">DW079_00360</name>
    <name evidence="3" type="ORF">F7D31_01255</name>
    <name evidence="2" type="ORF">F7D90_10385</name>
</gene>
<dbReference type="Proteomes" id="UP000420707">
    <property type="component" value="Unassembled WGS sequence"/>
</dbReference>
<dbReference type="InterPro" id="IPR009752">
    <property type="entry name" value="Phage_Mu_GpJ"/>
</dbReference>
<proteinExistence type="predicted"/>
<evidence type="ECO:0000313" key="2">
    <source>
        <dbReference type="EMBL" id="MQN32350.1"/>
    </source>
</evidence>
<dbReference type="Proteomes" id="UP000421283">
    <property type="component" value="Unassembled WGS sequence"/>
</dbReference>
<protein>
    <submittedName>
        <fullName evidence="4">DUF1320 domain-containing protein</fullName>
    </submittedName>
</protein>
<evidence type="ECO:0000313" key="3">
    <source>
        <dbReference type="EMBL" id="MQO91321.1"/>
    </source>
</evidence>
<feature type="region of interest" description="Disordered" evidence="1">
    <location>
        <begin position="118"/>
        <end position="139"/>
    </location>
</feature>
<dbReference type="RefSeq" id="WP_119235716.1">
    <property type="nucleotide sequence ID" value="NZ_JAVSCD010000001.1"/>
</dbReference>
<sequence>MFITQEDFKVVASEAALKVITQADDANADNAIQEAVEEIAGYLRPKYDCDKVFSAIGNDRNRQIVMYAADIALYNMIAAQPQRMGSDVRKERYERAIKWLEGVAAGKIVPDLPVATDEATGEANTNGVKWGNGPNRHSW</sequence>
<dbReference type="Proteomes" id="UP000286211">
    <property type="component" value="Unassembled WGS sequence"/>
</dbReference>
<organism evidence="4 5">
    <name type="scientific">Segatella copri</name>
    <dbReference type="NCBI Taxonomy" id="165179"/>
    <lineage>
        <taxon>Bacteria</taxon>
        <taxon>Pseudomonadati</taxon>
        <taxon>Bacteroidota</taxon>
        <taxon>Bacteroidia</taxon>
        <taxon>Bacteroidales</taxon>
        <taxon>Prevotellaceae</taxon>
        <taxon>Segatella</taxon>
    </lineage>
</organism>